<protein>
    <submittedName>
        <fullName evidence="1">Uncharacterized protein</fullName>
    </submittedName>
</protein>
<dbReference type="Proteomes" id="UP000295565">
    <property type="component" value="Unassembled WGS sequence"/>
</dbReference>
<comment type="caution">
    <text evidence="1">The sequence shown here is derived from an EMBL/GenBank/DDBJ whole genome shotgun (WGS) entry which is preliminary data.</text>
</comment>
<dbReference type="AlphaFoldDB" id="A0A4R1K113"/>
<keyword evidence="2" id="KW-1185">Reference proteome</keyword>
<evidence type="ECO:0000313" key="1">
    <source>
        <dbReference type="EMBL" id="TCK57676.1"/>
    </source>
</evidence>
<organism evidence="1 2">
    <name type="scientific">Celerinatantimonas diazotrophica</name>
    <dbReference type="NCBI Taxonomy" id="412034"/>
    <lineage>
        <taxon>Bacteria</taxon>
        <taxon>Pseudomonadati</taxon>
        <taxon>Pseudomonadota</taxon>
        <taxon>Gammaproteobacteria</taxon>
        <taxon>Celerinatantimonadaceae</taxon>
        <taxon>Celerinatantimonas</taxon>
    </lineage>
</organism>
<name>A0A4R1K113_9GAMM</name>
<evidence type="ECO:0000313" key="2">
    <source>
        <dbReference type="Proteomes" id="UP000295565"/>
    </source>
</evidence>
<dbReference type="EMBL" id="SMGD01000012">
    <property type="protein sequence ID" value="TCK57676.1"/>
    <property type="molecule type" value="Genomic_DNA"/>
</dbReference>
<gene>
    <name evidence="1" type="ORF">EV690_1370</name>
</gene>
<proteinExistence type="predicted"/>
<sequence length="69" mass="7450">MGLSLFKLYLLATASGWGDSLVRVLELGHGAFAINTDAIQIAITLNNFNVTEIERVSGVRLPISTAIFE</sequence>
<reference evidence="1 2" key="1">
    <citation type="submission" date="2019-03" db="EMBL/GenBank/DDBJ databases">
        <title>Genomic Encyclopedia of Type Strains, Phase IV (KMG-IV): sequencing the most valuable type-strain genomes for metagenomic binning, comparative biology and taxonomic classification.</title>
        <authorList>
            <person name="Goeker M."/>
        </authorList>
    </citation>
    <scope>NUCLEOTIDE SEQUENCE [LARGE SCALE GENOMIC DNA]</scope>
    <source>
        <strain evidence="1 2">DSM 18577</strain>
    </source>
</reference>
<accession>A0A4R1K113</accession>